<dbReference type="Pfam" id="PF00672">
    <property type="entry name" value="HAMP"/>
    <property type="match status" value="1"/>
</dbReference>
<keyword evidence="15" id="KW-1185">Reference proteome</keyword>
<dbReference type="PANTHER" id="PTHR45436:SF5">
    <property type="entry name" value="SENSOR HISTIDINE KINASE TRCS"/>
    <property type="match status" value="1"/>
</dbReference>
<dbReference type="Gene3D" id="3.30.565.10">
    <property type="entry name" value="Histidine kinase-like ATPase, C-terminal domain"/>
    <property type="match status" value="1"/>
</dbReference>
<evidence type="ECO:0000256" key="10">
    <source>
        <dbReference type="ARBA" id="ARBA00023136"/>
    </source>
</evidence>
<dbReference type="EMBL" id="BAABLN010000070">
    <property type="protein sequence ID" value="GAA4707426.1"/>
    <property type="molecule type" value="Genomic_DNA"/>
</dbReference>
<dbReference type="InterPro" id="IPR003594">
    <property type="entry name" value="HATPase_dom"/>
</dbReference>
<dbReference type="InterPro" id="IPR036097">
    <property type="entry name" value="HisK_dim/P_sf"/>
</dbReference>
<dbReference type="EC" id="2.7.13.3" evidence="3"/>
<dbReference type="SUPFAM" id="SSF55874">
    <property type="entry name" value="ATPase domain of HSP90 chaperone/DNA topoisomerase II/histidine kinase"/>
    <property type="match status" value="1"/>
</dbReference>
<evidence type="ECO:0000256" key="5">
    <source>
        <dbReference type="ARBA" id="ARBA00022679"/>
    </source>
</evidence>
<dbReference type="InterPro" id="IPR005467">
    <property type="entry name" value="His_kinase_dom"/>
</dbReference>
<dbReference type="SMART" id="SM00387">
    <property type="entry name" value="HATPase_c"/>
    <property type="match status" value="1"/>
</dbReference>
<keyword evidence="4" id="KW-0597">Phosphoprotein</keyword>
<feature type="domain" description="HAMP" evidence="13">
    <location>
        <begin position="223"/>
        <end position="275"/>
    </location>
</feature>
<keyword evidence="5" id="KW-0808">Transferase</keyword>
<dbReference type="InterPro" id="IPR050428">
    <property type="entry name" value="TCS_sensor_his_kinase"/>
</dbReference>
<evidence type="ECO:0000256" key="11">
    <source>
        <dbReference type="SAM" id="Phobius"/>
    </source>
</evidence>
<dbReference type="InterPro" id="IPR003660">
    <property type="entry name" value="HAMP_dom"/>
</dbReference>
<proteinExistence type="predicted"/>
<dbReference type="Pfam" id="PF02518">
    <property type="entry name" value="HATPase_c"/>
    <property type="match status" value="1"/>
</dbReference>
<keyword evidence="10 11" id="KW-0472">Membrane</keyword>
<dbReference type="SMART" id="SM00304">
    <property type="entry name" value="HAMP"/>
    <property type="match status" value="1"/>
</dbReference>
<accession>A0ABP8XG43</accession>
<dbReference type="PANTHER" id="PTHR45436">
    <property type="entry name" value="SENSOR HISTIDINE KINASE YKOH"/>
    <property type="match status" value="1"/>
</dbReference>
<dbReference type="PROSITE" id="PS50885">
    <property type="entry name" value="HAMP"/>
    <property type="match status" value="1"/>
</dbReference>
<keyword evidence="8 11" id="KW-1133">Transmembrane helix</keyword>
<dbReference type="CDD" id="cd06225">
    <property type="entry name" value="HAMP"/>
    <property type="match status" value="1"/>
</dbReference>
<dbReference type="SUPFAM" id="SSF47384">
    <property type="entry name" value="Homodimeric domain of signal transducing histidine kinase"/>
    <property type="match status" value="1"/>
</dbReference>
<evidence type="ECO:0000256" key="9">
    <source>
        <dbReference type="ARBA" id="ARBA00023012"/>
    </source>
</evidence>
<keyword evidence="9" id="KW-0902">Two-component regulatory system</keyword>
<name>A0ABP8XG43_9MICC</name>
<feature type="transmembrane region" description="Helical" evidence="11">
    <location>
        <begin position="36"/>
        <end position="55"/>
    </location>
</feature>
<protein>
    <recommendedName>
        <fullName evidence="3">histidine kinase</fullName>
        <ecNumber evidence="3">2.7.13.3</ecNumber>
    </recommendedName>
</protein>
<feature type="transmembrane region" description="Helical" evidence="11">
    <location>
        <begin position="200"/>
        <end position="222"/>
    </location>
</feature>
<organism evidence="14 15">
    <name type="scientific">Kocuria gwangalliensis</name>
    <dbReference type="NCBI Taxonomy" id="501592"/>
    <lineage>
        <taxon>Bacteria</taxon>
        <taxon>Bacillati</taxon>
        <taxon>Actinomycetota</taxon>
        <taxon>Actinomycetes</taxon>
        <taxon>Micrococcales</taxon>
        <taxon>Micrococcaceae</taxon>
        <taxon>Kocuria</taxon>
    </lineage>
</organism>
<evidence type="ECO:0000256" key="3">
    <source>
        <dbReference type="ARBA" id="ARBA00012438"/>
    </source>
</evidence>
<evidence type="ECO:0000259" key="13">
    <source>
        <dbReference type="PROSITE" id="PS50885"/>
    </source>
</evidence>
<dbReference type="InterPro" id="IPR004358">
    <property type="entry name" value="Sig_transdc_His_kin-like_C"/>
</dbReference>
<evidence type="ECO:0000256" key="8">
    <source>
        <dbReference type="ARBA" id="ARBA00022989"/>
    </source>
</evidence>
<sequence>MLLESHSGLNPRRWIEAKTPQNSAMEMTRVSARWRIVGWIVLTTLLALLAVTVTMRSFLMGQVSESANAAIAQEFDEFRVFAQEGVDPTTAEPFTSLEPFMQRYLSRQTPATGEAIIAVVGDQVMYTDNARDDPGELLASDRARLNELVQSSENSGVTDGEHGEMRWGKMSAGAPGSDEQGTLIVVHFTQEAREAVNRQVVVLVGIAMAGLLLTAGIGWLAAGRILQPIRTMREVADSVTAQDLSTRIPVHGRDDLSQLAHTLNNMLDRVERAYGSQQHFVLEAQHHLRGPLSRTAQAIETLATADENPAERRRAAQQANRQIRSMRRTLVDLDLLAQSDKPDFVQPHRVSLKQLTVEIYADAAENNPGRQWNLESTANGEAWVDPARIADAMHQVVRNAVDHTEPQDSIRVGSTLTDQGKTLRMWVTNHGIPLNQEQAEALFEMYRTEAQGEDESGMGLGLAVVRAVADAHNGSAWVESGGPSGTRFGMDIPVAAPAPRTDGEVEQLAGEVHESMREER</sequence>
<feature type="domain" description="Histidine kinase" evidence="12">
    <location>
        <begin position="283"/>
        <end position="496"/>
    </location>
</feature>
<gene>
    <name evidence="14" type="ORF">GCM10025781_27610</name>
</gene>
<evidence type="ECO:0000259" key="12">
    <source>
        <dbReference type="PROSITE" id="PS50109"/>
    </source>
</evidence>
<reference evidence="15" key="1">
    <citation type="journal article" date="2019" name="Int. J. Syst. Evol. Microbiol.">
        <title>The Global Catalogue of Microorganisms (GCM) 10K type strain sequencing project: providing services to taxonomists for standard genome sequencing and annotation.</title>
        <authorList>
            <consortium name="The Broad Institute Genomics Platform"/>
            <consortium name="The Broad Institute Genome Sequencing Center for Infectious Disease"/>
            <person name="Wu L."/>
            <person name="Ma J."/>
        </authorList>
    </citation>
    <scope>NUCLEOTIDE SEQUENCE [LARGE SCALE GENOMIC DNA]</scope>
    <source>
        <strain evidence="15">JCM 18958</strain>
    </source>
</reference>
<dbReference type="Gene3D" id="1.10.287.130">
    <property type="match status" value="1"/>
</dbReference>
<dbReference type="PROSITE" id="PS50109">
    <property type="entry name" value="HIS_KIN"/>
    <property type="match status" value="1"/>
</dbReference>
<dbReference type="Proteomes" id="UP001501446">
    <property type="component" value="Unassembled WGS sequence"/>
</dbReference>
<comment type="caution">
    <text evidence="14">The sequence shown here is derived from an EMBL/GenBank/DDBJ whole genome shotgun (WGS) entry which is preliminary data.</text>
</comment>
<evidence type="ECO:0000256" key="2">
    <source>
        <dbReference type="ARBA" id="ARBA00004236"/>
    </source>
</evidence>
<evidence type="ECO:0000313" key="15">
    <source>
        <dbReference type="Proteomes" id="UP001501446"/>
    </source>
</evidence>
<dbReference type="InterPro" id="IPR036890">
    <property type="entry name" value="HATPase_C_sf"/>
</dbReference>
<dbReference type="SUPFAM" id="SSF158472">
    <property type="entry name" value="HAMP domain-like"/>
    <property type="match status" value="1"/>
</dbReference>
<comment type="catalytic activity">
    <reaction evidence="1">
        <text>ATP + protein L-histidine = ADP + protein N-phospho-L-histidine.</text>
        <dbReference type="EC" id="2.7.13.3"/>
    </reaction>
</comment>
<dbReference type="PRINTS" id="PR00344">
    <property type="entry name" value="BCTRLSENSOR"/>
</dbReference>
<evidence type="ECO:0000256" key="4">
    <source>
        <dbReference type="ARBA" id="ARBA00022553"/>
    </source>
</evidence>
<evidence type="ECO:0000256" key="1">
    <source>
        <dbReference type="ARBA" id="ARBA00000085"/>
    </source>
</evidence>
<evidence type="ECO:0000256" key="6">
    <source>
        <dbReference type="ARBA" id="ARBA00022692"/>
    </source>
</evidence>
<dbReference type="GO" id="GO:0016301">
    <property type="term" value="F:kinase activity"/>
    <property type="evidence" value="ECO:0007669"/>
    <property type="project" value="UniProtKB-KW"/>
</dbReference>
<evidence type="ECO:0000313" key="14">
    <source>
        <dbReference type="EMBL" id="GAA4707426.1"/>
    </source>
</evidence>
<comment type="subcellular location">
    <subcellularLocation>
        <location evidence="2">Cell membrane</location>
    </subcellularLocation>
</comment>
<evidence type="ECO:0000256" key="7">
    <source>
        <dbReference type="ARBA" id="ARBA00022777"/>
    </source>
</evidence>
<keyword evidence="7 14" id="KW-0418">Kinase</keyword>
<keyword evidence="6 11" id="KW-0812">Transmembrane</keyword>